<gene>
    <name evidence="4" type="ORF">SAMN05421659_106213</name>
</gene>
<dbReference type="Pfam" id="PF01551">
    <property type="entry name" value="Peptidase_M23"/>
    <property type="match status" value="1"/>
</dbReference>
<reference evidence="4 5" key="1">
    <citation type="submission" date="2016-10" db="EMBL/GenBank/DDBJ databases">
        <authorList>
            <person name="de Groot N.N."/>
        </authorList>
    </citation>
    <scope>NUCLEOTIDE SEQUENCE [LARGE SCALE GENOMIC DNA]</scope>
    <source>
        <strain evidence="4 5">DSM 9179</strain>
    </source>
</reference>
<protein>
    <submittedName>
        <fullName evidence="4">Peptidase family M23</fullName>
    </submittedName>
</protein>
<sequence length="352" mass="40802">MKMRIGVKYVIILELVLLFVLIVTLVNKKMNNKSEYVLTSATDIKYVEFNVTYSALDKAYAYDIGSQSEEIKLNWIELLSYLGAKYGGDFSKYKENDINTLVKKLQSKEETIGTLTEDMKHYSYYYEAYEAVLGGLVGEYEIEVASEQNPTEKVWVKKYGLKGFAPIAKNFPYSDYDDFGVSRSYGYARNHLGHDMMSQVGTPVVSVESGYVEILGWNQYGGWRIGIRSFDNKRYYYYAHLRKDFPYVKTLKEGDIVCAGDVIGYVGRTGYSSTENTNNIETYHLHFGLQLVFDESKKESENEIWVDCYNLVQFLYKNRSETAKNTETKEWYRIYQMKDPSVDAFLQNNNEQ</sequence>
<dbReference type="Gene3D" id="2.70.70.10">
    <property type="entry name" value="Glucose Permease (Domain IIA)"/>
    <property type="match status" value="1"/>
</dbReference>
<dbReference type="Proteomes" id="UP000199701">
    <property type="component" value="Unassembled WGS sequence"/>
</dbReference>
<keyword evidence="2" id="KW-0472">Membrane</keyword>
<feature type="transmembrane region" description="Helical" evidence="2">
    <location>
        <begin position="6"/>
        <end position="26"/>
    </location>
</feature>
<dbReference type="PANTHER" id="PTHR21666">
    <property type="entry name" value="PEPTIDASE-RELATED"/>
    <property type="match status" value="1"/>
</dbReference>
<keyword evidence="2" id="KW-1133">Transmembrane helix</keyword>
<dbReference type="OrthoDB" id="9810477at2"/>
<dbReference type="InterPro" id="IPR016047">
    <property type="entry name" value="M23ase_b-sheet_dom"/>
</dbReference>
<feature type="domain" description="M23ase beta-sheet core" evidence="3">
    <location>
        <begin position="190"/>
        <end position="290"/>
    </location>
</feature>
<dbReference type="InterPro" id="IPR011055">
    <property type="entry name" value="Dup_hybrid_motif"/>
</dbReference>
<proteinExistence type="predicted"/>
<dbReference type="CDD" id="cd12797">
    <property type="entry name" value="M23_peptidase"/>
    <property type="match status" value="1"/>
</dbReference>
<dbReference type="InterPro" id="IPR050570">
    <property type="entry name" value="Cell_wall_metabolism_enzyme"/>
</dbReference>
<name>A0A1I0Q113_9FIRM</name>
<accession>A0A1I0Q113</accession>
<dbReference type="PANTHER" id="PTHR21666:SF289">
    <property type="entry name" value="L-ALA--D-GLU ENDOPEPTIDASE"/>
    <property type="match status" value="1"/>
</dbReference>
<dbReference type="SUPFAM" id="SSF51261">
    <property type="entry name" value="Duplicated hybrid motif"/>
    <property type="match status" value="1"/>
</dbReference>
<evidence type="ECO:0000313" key="4">
    <source>
        <dbReference type="EMBL" id="SEW20648.1"/>
    </source>
</evidence>
<dbReference type="STRING" id="99656.SAMN05421659_106213"/>
<dbReference type="GO" id="GO:0004222">
    <property type="term" value="F:metalloendopeptidase activity"/>
    <property type="evidence" value="ECO:0007669"/>
    <property type="project" value="TreeGrafter"/>
</dbReference>
<keyword evidence="1" id="KW-0732">Signal</keyword>
<evidence type="ECO:0000256" key="1">
    <source>
        <dbReference type="ARBA" id="ARBA00022729"/>
    </source>
</evidence>
<evidence type="ECO:0000313" key="5">
    <source>
        <dbReference type="Proteomes" id="UP000199701"/>
    </source>
</evidence>
<organism evidence="4 5">
    <name type="scientific">[Clostridium] fimetarium</name>
    <dbReference type="NCBI Taxonomy" id="99656"/>
    <lineage>
        <taxon>Bacteria</taxon>
        <taxon>Bacillati</taxon>
        <taxon>Bacillota</taxon>
        <taxon>Clostridia</taxon>
        <taxon>Lachnospirales</taxon>
        <taxon>Lachnospiraceae</taxon>
    </lineage>
</organism>
<dbReference type="AlphaFoldDB" id="A0A1I0Q113"/>
<dbReference type="EMBL" id="FOJI01000006">
    <property type="protein sequence ID" value="SEW20648.1"/>
    <property type="molecule type" value="Genomic_DNA"/>
</dbReference>
<keyword evidence="5" id="KW-1185">Reference proteome</keyword>
<evidence type="ECO:0000256" key="2">
    <source>
        <dbReference type="SAM" id="Phobius"/>
    </source>
</evidence>
<keyword evidence="2" id="KW-0812">Transmembrane</keyword>
<evidence type="ECO:0000259" key="3">
    <source>
        <dbReference type="Pfam" id="PF01551"/>
    </source>
</evidence>